<dbReference type="EMBL" id="JAAQPH010000015">
    <property type="protein sequence ID" value="NIA70708.1"/>
    <property type="molecule type" value="Genomic_DNA"/>
</dbReference>
<dbReference type="Proteomes" id="UP000761264">
    <property type="component" value="Unassembled WGS sequence"/>
</dbReference>
<proteinExistence type="predicted"/>
<dbReference type="RefSeq" id="WP_167227589.1">
    <property type="nucleotide sequence ID" value="NZ_JAAQPH010000015.1"/>
</dbReference>
<accession>A0A967K8Y9</accession>
<organism evidence="1 2">
    <name type="scientific">Pelagibius litoralis</name>
    <dbReference type="NCBI Taxonomy" id="374515"/>
    <lineage>
        <taxon>Bacteria</taxon>
        <taxon>Pseudomonadati</taxon>
        <taxon>Pseudomonadota</taxon>
        <taxon>Alphaproteobacteria</taxon>
        <taxon>Rhodospirillales</taxon>
        <taxon>Rhodovibrionaceae</taxon>
        <taxon>Pelagibius</taxon>
    </lineage>
</organism>
<evidence type="ECO:0000313" key="1">
    <source>
        <dbReference type="EMBL" id="NIA70708.1"/>
    </source>
</evidence>
<evidence type="ECO:0000313" key="2">
    <source>
        <dbReference type="Proteomes" id="UP000761264"/>
    </source>
</evidence>
<protein>
    <submittedName>
        <fullName evidence="1">Uncharacterized protein</fullName>
    </submittedName>
</protein>
<sequence>MTKLFAASRKTGPASAWIYGEPRVDDLLGDPVVTSLLRRDGLTGADVRAAVALGKERLSPTTPKERQAA</sequence>
<comment type="caution">
    <text evidence="1">The sequence shown here is derived from an EMBL/GenBank/DDBJ whole genome shotgun (WGS) entry which is preliminary data.</text>
</comment>
<name>A0A967K8Y9_9PROT</name>
<dbReference type="AlphaFoldDB" id="A0A967K8Y9"/>
<keyword evidence="2" id="KW-1185">Reference proteome</keyword>
<reference evidence="1" key="1">
    <citation type="submission" date="2020-03" db="EMBL/GenBank/DDBJ databases">
        <title>Genome of Pelagibius litoralis DSM 21314T.</title>
        <authorList>
            <person name="Wang G."/>
        </authorList>
    </citation>
    <scope>NUCLEOTIDE SEQUENCE</scope>
    <source>
        <strain evidence="1">DSM 21314</strain>
    </source>
</reference>
<gene>
    <name evidence="1" type="ORF">HBA54_19090</name>
</gene>